<organism evidence="2 3">
    <name type="scientific">Gloeothece verrucosa (strain PCC 7822)</name>
    <name type="common">Cyanothece sp. (strain PCC 7822)</name>
    <dbReference type="NCBI Taxonomy" id="497965"/>
    <lineage>
        <taxon>Bacteria</taxon>
        <taxon>Bacillati</taxon>
        <taxon>Cyanobacteriota</taxon>
        <taxon>Cyanophyceae</taxon>
        <taxon>Oscillatoriophycideae</taxon>
        <taxon>Chroococcales</taxon>
        <taxon>Aphanothecaceae</taxon>
        <taxon>Gloeothece</taxon>
        <taxon>Gloeothece verrucosa</taxon>
    </lineage>
</organism>
<proteinExistence type="predicted"/>
<dbReference type="HOGENOM" id="CLU_149208_0_0_3"/>
<keyword evidence="3" id="KW-1185">Reference proteome</keyword>
<dbReference type="OrthoDB" id="582274at2"/>
<dbReference type="Proteomes" id="UP000008206">
    <property type="component" value="Chromosome"/>
</dbReference>
<keyword evidence="1" id="KW-0732">Signal</keyword>
<feature type="signal peptide" evidence="1">
    <location>
        <begin position="1"/>
        <end position="19"/>
    </location>
</feature>
<dbReference type="eggNOG" id="ENOG5033BWY">
    <property type="taxonomic scope" value="Bacteria"/>
</dbReference>
<accession>E0UK83</accession>
<reference evidence="3" key="1">
    <citation type="journal article" date="2011" name="MBio">
        <title>Novel metabolic attributes of the genus Cyanothece, comprising a group of unicellular nitrogen-fixing Cyanobacteria.</title>
        <authorList>
            <person name="Bandyopadhyay A."/>
            <person name="Elvitigala T."/>
            <person name="Welsh E."/>
            <person name="Stockel J."/>
            <person name="Liberton M."/>
            <person name="Min H."/>
            <person name="Sherman L.A."/>
            <person name="Pakrasi H.B."/>
        </authorList>
    </citation>
    <scope>NUCLEOTIDE SEQUENCE [LARGE SCALE GENOMIC DNA]</scope>
    <source>
        <strain evidence="3">PCC 7822</strain>
    </source>
</reference>
<dbReference type="RefSeq" id="WP_013323913.1">
    <property type="nucleotide sequence ID" value="NC_014501.1"/>
</dbReference>
<dbReference type="KEGG" id="cyj:Cyan7822_3915"/>
<evidence type="ECO:0000313" key="3">
    <source>
        <dbReference type="Proteomes" id="UP000008206"/>
    </source>
</evidence>
<evidence type="ECO:0000313" key="2">
    <source>
        <dbReference type="EMBL" id="ADN15845.1"/>
    </source>
</evidence>
<sequence length="145" mass="15848">MSIRLFALATLCTATLAAAFPLLTQDTVVADISLNKQQTQETSISLNSEDLKSPHLLIINASVQSTRLRGYIELDGKRLLNFDRDGIEINLSPSLKPGQHKLKILGQYEPADASVTVRFEGINTEISQQVSGNGSLNQTIIIDVR</sequence>
<dbReference type="STRING" id="497965.Cyan7822_3915"/>
<evidence type="ECO:0000256" key="1">
    <source>
        <dbReference type="SAM" id="SignalP"/>
    </source>
</evidence>
<name>E0UK83_GLOV7</name>
<feature type="chain" id="PRO_5003141344" evidence="1">
    <location>
        <begin position="20"/>
        <end position="145"/>
    </location>
</feature>
<dbReference type="EMBL" id="CP002198">
    <property type="protein sequence ID" value="ADN15845.1"/>
    <property type="molecule type" value="Genomic_DNA"/>
</dbReference>
<protein>
    <submittedName>
        <fullName evidence="2">Uncharacterized protein</fullName>
    </submittedName>
</protein>
<gene>
    <name evidence="2" type="ordered locus">Cyan7822_3915</name>
</gene>
<dbReference type="AlphaFoldDB" id="E0UK83"/>